<organism evidence="2 3">
    <name type="scientific">Hymenobacter antarcticus</name>
    <dbReference type="NCBI Taxonomy" id="486270"/>
    <lineage>
        <taxon>Bacteria</taxon>
        <taxon>Pseudomonadati</taxon>
        <taxon>Bacteroidota</taxon>
        <taxon>Cytophagia</taxon>
        <taxon>Cytophagales</taxon>
        <taxon>Hymenobacteraceae</taxon>
        <taxon>Hymenobacter</taxon>
    </lineage>
</organism>
<reference evidence="3" key="1">
    <citation type="journal article" date="2019" name="Int. J. Syst. Evol. Microbiol.">
        <title>The Global Catalogue of Microorganisms (GCM) 10K type strain sequencing project: providing services to taxonomists for standard genome sequencing and annotation.</title>
        <authorList>
            <consortium name="The Broad Institute Genomics Platform"/>
            <consortium name="The Broad Institute Genome Sequencing Center for Infectious Disease"/>
            <person name="Wu L."/>
            <person name="Ma J."/>
        </authorList>
    </citation>
    <scope>NUCLEOTIDE SEQUENCE [LARGE SCALE GENOMIC DNA]</scope>
    <source>
        <strain evidence="3">JCM 17217</strain>
    </source>
</reference>
<evidence type="ECO:0000313" key="2">
    <source>
        <dbReference type="EMBL" id="GAA3957886.1"/>
    </source>
</evidence>
<protein>
    <submittedName>
        <fullName evidence="2">GNAT family protein</fullName>
    </submittedName>
</protein>
<dbReference type="Pfam" id="PF13302">
    <property type="entry name" value="Acetyltransf_3"/>
    <property type="match status" value="1"/>
</dbReference>
<dbReference type="PANTHER" id="PTHR43610">
    <property type="entry name" value="BLL6696 PROTEIN"/>
    <property type="match status" value="1"/>
</dbReference>
<comment type="caution">
    <text evidence="2">The sequence shown here is derived from an EMBL/GenBank/DDBJ whole genome shotgun (WGS) entry which is preliminary data.</text>
</comment>
<dbReference type="InterPro" id="IPR000182">
    <property type="entry name" value="GNAT_dom"/>
</dbReference>
<dbReference type="EMBL" id="BAABDI010000001">
    <property type="protein sequence ID" value="GAA3957886.1"/>
    <property type="molecule type" value="Genomic_DNA"/>
</dbReference>
<evidence type="ECO:0000259" key="1">
    <source>
        <dbReference type="PROSITE" id="PS51186"/>
    </source>
</evidence>
<dbReference type="InterPro" id="IPR016181">
    <property type="entry name" value="Acyl_CoA_acyltransferase"/>
</dbReference>
<evidence type="ECO:0000313" key="3">
    <source>
        <dbReference type="Proteomes" id="UP001501556"/>
    </source>
</evidence>
<dbReference type="PROSITE" id="PS51186">
    <property type="entry name" value="GNAT"/>
    <property type="match status" value="1"/>
</dbReference>
<keyword evidence="3" id="KW-1185">Reference proteome</keyword>
<feature type="domain" description="N-acetyltransferase" evidence="1">
    <location>
        <begin position="23"/>
        <end position="189"/>
    </location>
</feature>
<sequence length="206" mass="23434">MLSAYSYSAMDFSAPVVLENSRVRLRPLELTDFEALKAVAFDAELWRYTLTRADDAVSLAAYLRQAVEAREQGQRYPFAIIDRATGELAGSTSYYHVHEAEQRLSIGYTWVGSKFQRSGLNRACKHLLLSYAFEALGCERVELETDSRNQKSRTAMARMGATEEGTLRHHRLTQGGLRRDTVIFSILRPEWSGLRQTVFQEFEARG</sequence>
<dbReference type="Proteomes" id="UP001501556">
    <property type="component" value="Unassembled WGS sequence"/>
</dbReference>
<accession>A0ABP7P0Y9</accession>
<gene>
    <name evidence="2" type="ORF">GCM10022407_01560</name>
</gene>
<dbReference type="Gene3D" id="3.40.630.30">
    <property type="match status" value="1"/>
</dbReference>
<dbReference type="SUPFAM" id="SSF55729">
    <property type="entry name" value="Acyl-CoA N-acyltransferases (Nat)"/>
    <property type="match status" value="1"/>
</dbReference>
<dbReference type="PANTHER" id="PTHR43610:SF1">
    <property type="entry name" value="N-ACETYLTRANSFERASE DOMAIN-CONTAINING PROTEIN"/>
    <property type="match status" value="1"/>
</dbReference>
<proteinExistence type="predicted"/>
<name>A0ABP7P0Y9_9BACT</name>